<comment type="similarity">
    <text evidence="2">Belongs to the TspO/BZRP family.</text>
</comment>
<dbReference type="Gene3D" id="1.20.1260.100">
    <property type="entry name" value="TspO/MBR protein"/>
    <property type="match status" value="1"/>
</dbReference>
<feature type="transmembrane region" description="Helical" evidence="6">
    <location>
        <begin position="97"/>
        <end position="116"/>
    </location>
</feature>
<feature type="transmembrane region" description="Helical" evidence="6">
    <location>
        <begin position="191"/>
        <end position="211"/>
    </location>
</feature>
<proteinExistence type="inferred from homology"/>
<dbReference type="PANTHER" id="PTHR10057:SF0">
    <property type="entry name" value="TRANSLOCATOR PROTEIN"/>
    <property type="match status" value="1"/>
</dbReference>
<keyword evidence="8" id="KW-1185">Reference proteome</keyword>
<keyword evidence="3 6" id="KW-0812">Transmembrane</keyword>
<accession>A0A1Y1IIE2</accession>
<organism evidence="7 8">
    <name type="scientific">Klebsormidium nitens</name>
    <name type="common">Green alga</name>
    <name type="synonym">Ulothrix nitens</name>
    <dbReference type="NCBI Taxonomy" id="105231"/>
    <lineage>
        <taxon>Eukaryota</taxon>
        <taxon>Viridiplantae</taxon>
        <taxon>Streptophyta</taxon>
        <taxon>Klebsormidiophyceae</taxon>
        <taxon>Klebsormidiales</taxon>
        <taxon>Klebsormidiaceae</taxon>
        <taxon>Klebsormidium</taxon>
    </lineage>
</organism>
<dbReference type="OrthoDB" id="8841220at2759"/>
<evidence type="ECO:0000256" key="6">
    <source>
        <dbReference type="SAM" id="Phobius"/>
    </source>
</evidence>
<protein>
    <submittedName>
        <fullName evidence="7">Benzodiazapine receptor</fullName>
    </submittedName>
</protein>
<dbReference type="OMA" id="AQEGLTH"/>
<dbReference type="Proteomes" id="UP000054558">
    <property type="component" value="Unassembled WGS sequence"/>
</dbReference>
<comment type="subcellular location">
    <subcellularLocation>
        <location evidence="1">Membrane</location>
        <topology evidence="1">Multi-pass membrane protein</topology>
    </subcellularLocation>
</comment>
<evidence type="ECO:0000313" key="7">
    <source>
        <dbReference type="EMBL" id="GAQ89832.1"/>
    </source>
</evidence>
<sequence>MASVSCRAFSQHAISLHSSSRPSQSSVPASSSRTFCAPPKQRTLVHAHVTPSVKRLGCEFKGSGIGLGLKAEGLEGLKRGLGESAARVNMVTWNKELLFHLAVPLGGGLVASAIAAPNLKLYGDLKKPKWAPPAPLFGNVWSIIYLLIGYSAWLVYRDAGGYSVQPGLWKLYGAQLVLNWLWQPLFFNKQLLGVAFIDLALLWGTIAALIGKFSAINTLAGKALIPYLLWVTFAGALNFNLWQNNPAKDKDPKELRPKAA</sequence>
<dbReference type="InterPro" id="IPR038330">
    <property type="entry name" value="TspO/MBR-related_sf"/>
</dbReference>
<dbReference type="PANTHER" id="PTHR10057">
    <property type="entry name" value="PERIPHERAL-TYPE BENZODIAZEPINE RECEPTOR"/>
    <property type="match status" value="1"/>
</dbReference>
<evidence type="ECO:0000256" key="4">
    <source>
        <dbReference type="ARBA" id="ARBA00022989"/>
    </source>
</evidence>
<reference evidence="7 8" key="1">
    <citation type="journal article" date="2014" name="Nat. Commun.">
        <title>Klebsormidium flaccidum genome reveals primary factors for plant terrestrial adaptation.</title>
        <authorList>
            <person name="Hori K."/>
            <person name="Maruyama F."/>
            <person name="Fujisawa T."/>
            <person name="Togashi T."/>
            <person name="Yamamoto N."/>
            <person name="Seo M."/>
            <person name="Sato S."/>
            <person name="Yamada T."/>
            <person name="Mori H."/>
            <person name="Tajima N."/>
            <person name="Moriyama T."/>
            <person name="Ikeuchi M."/>
            <person name="Watanabe M."/>
            <person name="Wada H."/>
            <person name="Kobayashi K."/>
            <person name="Saito M."/>
            <person name="Masuda T."/>
            <person name="Sasaki-Sekimoto Y."/>
            <person name="Mashiguchi K."/>
            <person name="Awai K."/>
            <person name="Shimojima M."/>
            <person name="Masuda S."/>
            <person name="Iwai M."/>
            <person name="Nobusawa T."/>
            <person name="Narise T."/>
            <person name="Kondo S."/>
            <person name="Saito H."/>
            <person name="Sato R."/>
            <person name="Murakawa M."/>
            <person name="Ihara Y."/>
            <person name="Oshima-Yamada Y."/>
            <person name="Ohtaka K."/>
            <person name="Satoh M."/>
            <person name="Sonobe K."/>
            <person name="Ishii M."/>
            <person name="Ohtani R."/>
            <person name="Kanamori-Sato M."/>
            <person name="Honoki R."/>
            <person name="Miyazaki D."/>
            <person name="Mochizuki H."/>
            <person name="Umetsu J."/>
            <person name="Higashi K."/>
            <person name="Shibata D."/>
            <person name="Kamiya Y."/>
            <person name="Sato N."/>
            <person name="Nakamura Y."/>
            <person name="Tabata S."/>
            <person name="Ida S."/>
            <person name="Kurokawa K."/>
            <person name="Ohta H."/>
        </authorList>
    </citation>
    <scope>NUCLEOTIDE SEQUENCE [LARGE SCALE GENOMIC DNA]</scope>
    <source>
        <strain evidence="7 8">NIES-2285</strain>
    </source>
</reference>
<dbReference type="GO" id="GO:0016020">
    <property type="term" value="C:membrane"/>
    <property type="evidence" value="ECO:0000318"/>
    <property type="project" value="GO_Central"/>
</dbReference>
<dbReference type="EMBL" id="DF237516">
    <property type="protein sequence ID" value="GAQ89832.1"/>
    <property type="molecule type" value="Genomic_DNA"/>
</dbReference>
<gene>
    <name evidence="7" type="ORF">KFL_005670060</name>
</gene>
<feature type="transmembrane region" description="Helical" evidence="6">
    <location>
        <begin position="136"/>
        <end position="156"/>
    </location>
</feature>
<dbReference type="STRING" id="105231.A0A1Y1IIE2"/>
<name>A0A1Y1IIE2_KLENI</name>
<keyword evidence="4 6" id="KW-1133">Transmembrane helix</keyword>
<dbReference type="Pfam" id="PF03073">
    <property type="entry name" value="TspO_MBR"/>
    <property type="match status" value="1"/>
</dbReference>
<evidence type="ECO:0000313" key="8">
    <source>
        <dbReference type="Proteomes" id="UP000054558"/>
    </source>
</evidence>
<dbReference type="AlphaFoldDB" id="A0A1Y1IIE2"/>
<dbReference type="CDD" id="cd15904">
    <property type="entry name" value="TSPO_MBR"/>
    <property type="match status" value="1"/>
</dbReference>
<dbReference type="FunFam" id="1.20.1260.100:FF:000001">
    <property type="entry name" value="translocator protein 2"/>
    <property type="match status" value="1"/>
</dbReference>
<evidence type="ECO:0000256" key="5">
    <source>
        <dbReference type="ARBA" id="ARBA00023136"/>
    </source>
</evidence>
<evidence type="ECO:0000256" key="3">
    <source>
        <dbReference type="ARBA" id="ARBA00022692"/>
    </source>
</evidence>
<evidence type="ECO:0000256" key="2">
    <source>
        <dbReference type="ARBA" id="ARBA00007524"/>
    </source>
</evidence>
<dbReference type="GO" id="GO:0033013">
    <property type="term" value="P:tetrapyrrole metabolic process"/>
    <property type="evidence" value="ECO:0007669"/>
    <property type="project" value="UniProtKB-ARBA"/>
</dbReference>
<keyword evidence="7" id="KW-0675">Receptor</keyword>
<feature type="transmembrane region" description="Helical" evidence="6">
    <location>
        <begin position="223"/>
        <end position="242"/>
    </location>
</feature>
<dbReference type="InterPro" id="IPR004307">
    <property type="entry name" value="TspO_MBR"/>
</dbReference>
<evidence type="ECO:0000256" key="1">
    <source>
        <dbReference type="ARBA" id="ARBA00004141"/>
    </source>
</evidence>
<keyword evidence="5 6" id="KW-0472">Membrane</keyword>